<dbReference type="GeneID" id="43402294"/>
<gene>
    <name evidence="2" type="ordered locus">Acav_4729</name>
</gene>
<feature type="chain" id="PRO_5003254444" evidence="1">
    <location>
        <begin position="20"/>
        <end position="121"/>
    </location>
</feature>
<keyword evidence="3" id="KW-1185">Reference proteome</keyword>
<keyword evidence="1" id="KW-0732">Signal</keyword>
<feature type="signal peptide" evidence="1">
    <location>
        <begin position="1"/>
        <end position="19"/>
    </location>
</feature>
<organism evidence="2 3">
    <name type="scientific">Paracidovorax avenae (strain ATCC 19860 / DSM 7227 / CCUG 15838 / JCM 20985 / LMG 2117 / NCPPB 1011)</name>
    <name type="common">Acidovorax avenae</name>
    <dbReference type="NCBI Taxonomy" id="643561"/>
    <lineage>
        <taxon>Bacteria</taxon>
        <taxon>Pseudomonadati</taxon>
        <taxon>Pseudomonadota</taxon>
        <taxon>Betaproteobacteria</taxon>
        <taxon>Burkholderiales</taxon>
        <taxon>Comamonadaceae</taxon>
        <taxon>Paracidovorax</taxon>
    </lineage>
</organism>
<dbReference type="KEGG" id="aaa:Acav_4729"/>
<dbReference type="HOGENOM" id="CLU_2033006_0_0_4"/>
<evidence type="ECO:0000313" key="3">
    <source>
        <dbReference type="Proteomes" id="UP000002482"/>
    </source>
</evidence>
<evidence type="ECO:0000313" key="2">
    <source>
        <dbReference type="EMBL" id="ADX48607.1"/>
    </source>
</evidence>
<name>F0QBZ1_PARA1</name>
<dbReference type="RefSeq" id="WP_013597068.1">
    <property type="nucleotide sequence ID" value="NC_015138.1"/>
</dbReference>
<dbReference type="OrthoDB" id="8820770at2"/>
<reference evidence="2" key="1">
    <citation type="submission" date="2011-02" db="EMBL/GenBank/DDBJ databases">
        <title>Complete sequence of Acidovorax avenae subsp. avenae ATCC 19860.</title>
        <authorList>
            <consortium name="US DOE Joint Genome Institute"/>
            <person name="Lucas S."/>
            <person name="Copeland A."/>
            <person name="Lapidus A."/>
            <person name="Cheng J.-F."/>
            <person name="Goodwin L."/>
            <person name="Pitluck S."/>
            <person name="Chertkov O."/>
            <person name="Held B."/>
            <person name="Detter J.C."/>
            <person name="Han C."/>
            <person name="Tapia R."/>
            <person name="Land M."/>
            <person name="Hauser L."/>
            <person name="Kyrpides N."/>
            <person name="Ivanova N."/>
            <person name="Ovchinnikova G."/>
            <person name="Pagani I."/>
            <person name="Gordon S."/>
            <person name="Woyke T."/>
        </authorList>
    </citation>
    <scope>NUCLEOTIDE SEQUENCE</scope>
    <source>
        <strain evidence="2">ATCC 19860</strain>
    </source>
</reference>
<dbReference type="AlphaFoldDB" id="F0QBZ1"/>
<dbReference type="Proteomes" id="UP000002482">
    <property type="component" value="Chromosome"/>
</dbReference>
<evidence type="ECO:0000256" key="1">
    <source>
        <dbReference type="SAM" id="SignalP"/>
    </source>
</evidence>
<proteinExistence type="predicted"/>
<accession>F0QBZ1</accession>
<protein>
    <submittedName>
        <fullName evidence="2">Uncharacterized protein</fullName>
    </submittedName>
</protein>
<dbReference type="EMBL" id="CP002521">
    <property type="protein sequence ID" value="ADX48607.1"/>
    <property type="molecule type" value="Genomic_DNA"/>
</dbReference>
<sequence>MRKLAVFTALALASAVAAARPDYQFKVDWNASGNNDQNYPGTDRPYTESQIKAFLDSKKDKHSTQLGGQLLAACGVVQVQKGCHQANDRHVTIYVDPRDSKNKVKACTAINTGSGVHVDGC</sequence>